<keyword evidence="8" id="KW-0418">Kinase</keyword>
<dbReference type="AlphaFoldDB" id="A0A4R1YNB0"/>
<dbReference type="InterPro" id="IPR027417">
    <property type="entry name" value="P-loop_NTPase"/>
</dbReference>
<feature type="binding site" evidence="6">
    <location>
        <begin position="10"/>
        <end position="17"/>
    </location>
    <ligand>
        <name>ATP</name>
        <dbReference type="ChEBI" id="CHEBI:30616"/>
    </ligand>
</feature>
<proteinExistence type="inferred from homology"/>
<evidence type="ECO:0000256" key="5">
    <source>
        <dbReference type="ARBA" id="ARBA00022840"/>
    </source>
</evidence>
<dbReference type="Gene3D" id="3.40.50.300">
    <property type="entry name" value="P-loop containing nucleotide triphosphate hydrolases"/>
    <property type="match status" value="1"/>
</dbReference>
<dbReference type="GO" id="GO:0005829">
    <property type="term" value="C:cytosol"/>
    <property type="evidence" value="ECO:0007669"/>
    <property type="project" value="TreeGrafter"/>
</dbReference>
<evidence type="ECO:0000256" key="4">
    <source>
        <dbReference type="ARBA" id="ARBA00022741"/>
    </source>
</evidence>
<organism evidence="8 9">
    <name type="scientific">Rhodovulum steppense</name>
    <dbReference type="NCBI Taxonomy" id="540251"/>
    <lineage>
        <taxon>Bacteria</taxon>
        <taxon>Pseudomonadati</taxon>
        <taxon>Pseudomonadota</taxon>
        <taxon>Alphaproteobacteria</taxon>
        <taxon>Rhodobacterales</taxon>
        <taxon>Paracoccaceae</taxon>
        <taxon>Rhodovulum</taxon>
    </lineage>
</organism>
<dbReference type="SUPFAM" id="SSF52540">
    <property type="entry name" value="P-loop containing nucleoside triphosphate hydrolases"/>
    <property type="match status" value="1"/>
</dbReference>
<reference evidence="8 9" key="1">
    <citation type="submission" date="2019-03" db="EMBL/GenBank/DDBJ databases">
        <title>Genomic Encyclopedia of Type Strains, Phase IV (KMG-IV): sequencing the most valuable type-strain genomes for metagenomic binning, comparative biology and taxonomic classification.</title>
        <authorList>
            <person name="Goeker M."/>
        </authorList>
    </citation>
    <scope>NUCLEOTIDE SEQUENCE [LARGE SCALE GENOMIC DNA]</scope>
    <source>
        <strain evidence="8 9">DSM 21153</strain>
    </source>
</reference>
<comment type="similarity">
    <text evidence="6">Belongs to the ribose 1,5-bisphosphokinase family.</text>
</comment>
<evidence type="ECO:0000259" key="7">
    <source>
        <dbReference type="SMART" id="SM00072"/>
    </source>
</evidence>
<accession>A0A4R1YNB0</accession>
<dbReference type="EC" id="2.7.4.23" evidence="6"/>
<protein>
    <recommendedName>
        <fullName evidence="6">Ribose 1,5-bisphosphate phosphokinase PhnN</fullName>
        <ecNumber evidence="6">2.7.4.23</ecNumber>
    </recommendedName>
    <alternativeName>
        <fullName evidence="6">Ribose 1,5-bisphosphokinase</fullName>
    </alternativeName>
</protein>
<evidence type="ECO:0000256" key="1">
    <source>
        <dbReference type="ARBA" id="ARBA00000373"/>
    </source>
</evidence>
<dbReference type="GO" id="GO:0006015">
    <property type="term" value="P:5-phosphoribose 1-diphosphate biosynthetic process"/>
    <property type="evidence" value="ECO:0007669"/>
    <property type="project" value="UniProtKB-UniRule"/>
</dbReference>
<evidence type="ECO:0000256" key="3">
    <source>
        <dbReference type="ARBA" id="ARBA00022679"/>
    </source>
</evidence>
<comment type="catalytic activity">
    <reaction evidence="1 6">
        <text>alpha-D-ribose 1,5-bisphosphate + ATP = 5-phospho-alpha-D-ribose 1-diphosphate + ADP</text>
        <dbReference type="Rhea" id="RHEA:20109"/>
        <dbReference type="ChEBI" id="CHEBI:30616"/>
        <dbReference type="ChEBI" id="CHEBI:58017"/>
        <dbReference type="ChEBI" id="CHEBI:68688"/>
        <dbReference type="ChEBI" id="CHEBI:456216"/>
        <dbReference type="EC" id="2.7.4.23"/>
    </reaction>
</comment>
<evidence type="ECO:0000256" key="2">
    <source>
        <dbReference type="ARBA" id="ARBA00005069"/>
    </source>
</evidence>
<dbReference type="GO" id="GO:0019634">
    <property type="term" value="P:organic phosphonate metabolic process"/>
    <property type="evidence" value="ECO:0007669"/>
    <property type="project" value="UniProtKB-UniRule"/>
</dbReference>
<keyword evidence="4 6" id="KW-0547">Nucleotide-binding</keyword>
<dbReference type="PANTHER" id="PTHR23117">
    <property type="entry name" value="GUANYLATE KINASE-RELATED"/>
    <property type="match status" value="1"/>
</dbReference>
<evidence type="ECO:0000313" key="8">
    <source>
        <dbReference type="EMBL" id="TCM79270.1"/>
    </source>
</evidence>
<dbReference type="UniPathway" id="UPA00087">
    <property type="reaction ID" value="UER00175"/>
</dbReference>
<dbReference type="SMART" id="SM00072">
    <property type="entry name" value="GuKc"/>
    <property type="match status" value="1"/>
</dbReference>
<keyword evidence="3 6" id="KW-0808">Transferase</keyword>
<dbReference type="PANTHER" id="PTHR23117:SF8">
    <property type="entry name" value="RIBOSE 1,5-BISPHOSPHATE PHOSPHOKINASE PHNN"/>
    <property type="match status" value="1"/>
</dbReference>
<dbReference type="RefSeq" id="WP_132696154.1">
    <property type="nucleotide sequence ID" value="NZ_SLVM01000023.1"/>
</dbReference>
<comment type="caution">
    <text evidence="8">The sequence shown here is derived from an EMBL/GenBank/DDBJ whole genome shotgun (WGS) entry which is preliminary data.</text>
</comment>
<gene>
    <name evidence="6" type="primary">phnN</name>
    <name evidence="8" type="ORF">EV216_12323</name>
</gene>
<feature type="domain" description="Guanylate kinase/L-type calcium channel beta subunit" evidence="7">
    <location>
        <begin position="2"/>
        <end position="179"/>
    </location>
</feature>
<dbReference type="HAMAP" id="MF_00836">
    <property type="entry name" value="PhnN"/>
    <property type="match status" value="1"/>
</dbReference>
<sequence>MAGRLFAVVGPSGVGKDTLLAAVRDRHPLCHLVRRVITRAPDAGGEAFDAVTEAEFARLRAAGGFALHWRAHGLCYGIPSAIDEVLAEGRDVLFNGSRAVLGEAAARYPRLRVLHVTARPETLAWRLAGRGRESADEIAARLGRAGYALPSGLCITRIENDGALEQAVAAMLAALQPERV</sequence>
<dbReference type="InterPro" id="IPR012699">
    <property type="entry name" value="PhnN"/>
</dbReference>
<name>A0A4R1YNB0_9RHOB</name>
<evidence type="ECO:0000256" key="6">
    <source>
        <dbReference type="HAMAP-Rule" id="MF_00836"/>
    </source>
</evidence>
<dbReference type="GO" id="GO:0005524">
    <property type="term" value="F:ATP binding"/>
    <property type="evidence" value="ECO:0007669"/>
    <property type="project" value="UniProtKB-KW"/>
</dbReference>
<dbReference type="EMBL" id="SLVM01000023">
    <property type="protein sequence ID" value="TCM79270.1"/>
    <property type="molecule type" value="Genomic_DNA"/>
</dbReference>
<dbReference type="GO" id="GO:0033863">
    <property type="term" value="F:ribose 1,5-bisphosphate phosphokinase activity"/>
    <property type="evidence" value="ECO:0007669"/>
    <property type="project" value="UniProtKB-UniRule"/>
</dbReference>
<evidence type="ECO:0000313" key="9">
    <source>
        <dbReference type="Proteomes" id="UP000295277"/>
    </source>
</evidence>
<dbReference type="NCBIfam" id="TIGR02322">
    <property type="entry name" value="phosphon_PhnN"/>
    <property type="match status" value="1"/>
</dbReference>
<keyword evidence="5 6" id="KW-0067">ATP-binding</keyword>
<dbReference type="OrthoDB" id="341217at2"/>
<dbReference type="InterPro" id="IPR008145">
    <property type="entry name" value="GK/Ca_channel_bsu"/>
</dbReference>
<keyword evidence="9" id="KW-1185">Reference proteome</keyword>
<comment type="pathway">
    <text evidence="2 6">Metabolic intermediate biosynthesis; 5-phospho-alpha-D-ribose 1-diphosphate biosynthesis; 5-phospho-alpha-D-ribose 1-diphosphate from D-ribose 5-phosphate (route II): step 3/3.</text>
</comment>
<comment type="function">
    <text evidence="6">Catalyzes the phosphorylation of ribose 1,5-bisphosphate to 5-phospho-D-ribosyl alpha-1-diphosphate (PRPP).</text>
</comment>
<dbReference type="Proteomes" id="UP000295277">
    <property type="component" value="Unassembled WGS sequence"/>
</dbReference>